<keyword evidence="3 5" id="KW-1133">Transmembrane helix</keyword>
<reference evidence="7" key="1">
    <citation type="submission" date="2025-08" db="UniProtKB">
        <authorList>
            <consortium name="Ensembl"/>
        </authorList>
    </citation>
    <scope>IDENTIFICATION</scope>
</reference>
<evidence type="ECO:0000259" key="6">
    <source>
        <dbReference type="PROSITE" id="PS50801"/>
    </source>
</evidence>
<dbReference type="PANTHER" id="PTHR11814">
    <property type="entry name" value="SULFATE TRANSPORTER"/>
    <property type="match status" value="1"/>
</dbReference>
<name>A0A3B4A1R8_9GOBI</name>
<dbReference type="Pfam" id="PF00916">
    <property type="entry name" value="Sulfate_transp"/>
    <property type="match status" value="1"/>
</dbReference>
<dbReference type="InterPro" id="IPR011547">
    <property type="entry name" value="SLC26A/SulP_dom"/>
</dbReference>
<keyword evidence="2 5" id="KW-0812">Transmembrane</keyword>
<organism evidence="7 8">
    <name type="scientific">Periophthalmus magnuspinnatus</name>
    <dbReference type="NCBI Taxonomy" id="409849"/>
    <lineage>
        <taxon>Eukaryota</taxon>
        <taxon>Metazoa</taxon>
        <taxon>Chordata</taxon>
        <taxon>Craniata</taxon>
        <taxon>Vertebrata</taxon>
        <taxon>Euteleostomi</taxon>
        <taxon>Actinopterygii</taxon>
        <taxon>Neopterygii</taxon>
        <taxon>Teleostei</taxon>
        <taxon>Neoteleostei</taxon>
        <taxon>Acanthomorphata</taxon>
        <taxon>Gobiaria</taxon>
        <taxon>Gobiiformes</taxon>
        <taxon>Gobioidei</taxon>
        <taxon>Gobiidae</taxon>
        <taxon>Oxudercinae</taxon>
        <taxon>Periophthalmus</taxon>
    </lineage>
</organism>
<feature type="transmembrane region" description="Helical" evidence="5">
    <location>
        <begin position="239"/>
        <end position="260"/>
    </location>
</feature>
<feature type="transmembrane region" description="Helical" evidence="5">
    <location>
        <begin position="40"/>
        <end position="61"/>
    </location>
</feature>
<dbReference type="SUPFAM" id="SSF52091">
    <property type="entry name" value="SpoIIaa-like"/>
    <property type="match status" value="1"/>
</dbReference>
<dbReference type="InterPro" id="IPR001902">
    <property type="entry name" value="SLC26A/SulP_fam"/>
</dbReference>
<evidence type="ECO:0000313" key="8">
    <source>
        <dbReference type="Proteomes" id="UP000261520"/>
    </source>
</evidence>
<feature type="domain" description="STAS" evidence="6">
    <location>
        <begin position="463"/>
        <end position="580"/>
    </location>
</feature>
<dbReference type="PROSITE" id="PS50801">
    <property type="entry name" value="STAS"/>
    <property type="match status" value="1"/>
</dbReference>
<feature type="transmembrane region" description="Helical" evidence="5">
    <location>
        <begin position="281"/>
        <end position="301"/>
    </location>
</feature>
<dbReference type="Proteomes" id="UP000261520">
    <property type="component" value="Unplaced"/>
</dbReference>
<dbReference type="AlphaFoldDB" id="A0A3B4A1R8"/>
<dbReference type="Ensembl" id="ENSPMGT00000011145.1">
    <property type="protein sequence ID" value="ENSPMGP00000010451.1"/>
    <property type="gene ID" value="ENSPMGG00000008452.1"/>
</dbReference>
<comment type="subcellular location">
    <subcellularLocation>
        <location evidence="1">Membrane</location>
        <topology evidence="1">Multi-pass membrane protein</topology>
    </subcellularLocation>
</comment>
<dbReference type="InterPro" id="IPR036513">
    <property type="entry name" value="STAS_dom_sf"/>
</dbReference>
<keyword evidence="8" id="KW-1185">Reference proteome</keyword>
<sequence>CTARIDYKKAYDSMKHTWITECLEVSNINRILKQWLMGDVVSGVSTGLVAIMQGLAFSLLASLPASYGLYTAFFPVLTYFLLGTSRHISVGSFPVLSLMVGAVVTRLVPEDGPPAMIPAFTNLTQDQQRVLVASSITFLMGIIQLAMGVFQVGFVVMYLSDTLVSGFTTAAAIHILVSQLKFVLGLTVPGISGPLAIIYKLFVQIHSTNICDLVMSVVIMVVVFIVKELNDRYRAKLPVPIPIEVIMTIIACGISYGFNFTERFKVEVVGEMVSGDGGVEAFPMAIVGFTVAFSVAKVYSIKHDYAIDGNQELIAFGVSNMFSATFRSFAASTSLSRTAVQESSGGRTQIAGLISALMAMIVTIALGFLLEPLPRSVLGALVIVNLKGMLMQFTEVPYLWRRDRIECVVWVGTCTAAIFLGLDLGLAVGLGVELLTVVFRAQFPRCSVLANIRGTDLYRDRKDYLHIYEPPGVKIFRIPSPIFFANVEFFRNKLIEAVGFNPLRVLKKRNKALRKIKKMLQQNNYHITEIIKEFLRVDVEVYIVSCDAHVLETFHRFAFFDDEIQTFMFYPTLHDAMVQVTETNQSSNYKPMVRASQTKMRNDCNVSAGGKLRIFIFNYKLDAHFSSC</sequence>
<reference evidence="7" key="2">
    <citation type="submission" date="2025-09" db="UniProtKB">
        <authorList>
            <consortium name="Ensembl"/>
        </authorList>
    </citation>
    <scope>IDENTIFICATION</scope>
</reference>
<protein>
    <recommendedName>
        <fullName evidence="6">STAS domain-containing protein</fullName>
    </recommendedName>
</protein>
<dbReference type="InterPro" id="IPR018045">
    <property type="entry name" value="S04_transporter_CS"/>
</dbReference>
<dbReference type="InterPro" id="IPR002645">
    <property type="entry name" value="STAS_dom"/>
</dbReference>
<feature type="transmembrane region" description="Helical" evidence="5">
    <location>
        <begin position="182"/>
        <end position="203"/>
    </location>
</feature>
<evidence type="ECO:0000256" key="3">
    <source>
        <dbReference type="ARBA" id="ARBA00022989"/>
    </source>
</evidence>
<evidence type="ECO:0000256" key="2">
    <source>
        <dbReference type="ARBA" id="ARBA00022692"/>
    </source>
</evidence>
<dbReference type="CDD" id="cd07042">
    <property type="entry name" value="STAS_SulP_like_sulfate_transporter"/>
    <property type="match status" value="1"/>
</dbReference>
<keyword evidence="4 5" id="KW-0472">Membrane</keyword>
<feature type="transmembrane region" description="Helical" evidence="5">
    <location>
        <begin position="210"/>
        <end position="227"/>
    </location>
</feature>
<feature type="transmembrane region" description="Helical" evidence="5">
    <location>
        <begin position="128"/>
        <end position="147"/>
    </location>
</feature>
<feature type="transmembrane region" description="Helical" evidence="5">
    <location>
        <begin position="407"/>
        <end position="432"/>
    </location>
</feature>
<dbReference type="PROSITE" id="PS01130">
    <property type="entry name" value="SLC26A"/>
    <property type="match status" value="1"/>
</dbReference>
<dbReference type="GO" id="GO:0008271">
    <property type="term" value="F:secondary active sulfate transmembrane transporter activity"/>
    <property type="evidence" value="ECO:0007669"/>
    <property type="project" value="InterPro"/>
</dbReference>
<evidence type="ECO:0000256" key="4">
    <source>
        <dbReference type="ARBA" id="ARBA00023136"/>
    </source>
</evidence>
<feature type="transmembrane region" description="Helical" evidence="5">
    <location>
        <begin position="350"/>
        <end position="370"/>
    </location>
</feature>
<dbReference type="GO" id="GO:0016020">
    <property type="term" value="C:membrane"/>
    <property type="evidence" value="ECO:0007669"/>
    <property type="project" value="UniProtKB-SubCell"/>
</dbReference>
<accession>A0A3B4A1R8</accession>
<evidence type="ECO:0000256" key="5">
    <source>
        <dbReference type="SAM" id="Phobius"/>
    </source>
</evidence>
<feature type="transmembrane region" description="Helical" evidence="5">
    <location>
        <begin position="90"/>
        <end position="108"/>
    </location>
</feature>
<feature type="transmembrane region" description="Helical" evidence="5">
    <location>
        <begin position="67"/>
        <end position="83"/>
    </location>
</feature>
<dbReference type="Gene3D" id="3.30.750.24">
    <property type="entry name" value="STAS domain"/>
    <property type="match status" value="1"/>
</dbReference>
<evidence type="ECO:0000313" key="7">
    <source>
        <dbReference type="Ensembl" id="ENSPMGP00000010451.1"/>
    </source>
</evidence>
<evidence type="ECO:0000256" key="1">
    <source>
        <dbReference type="ARBA" id="ARBA00004141"/>
    </source>
</evidence>
<feature type="transmembrane region" description="Helical" evidence="5">
    <location>
        <begin position="313"/>
        <end position="330"/>
    </location>
</feature>
<proteinExistence type="predicted"/>